<protein>
    <submittedName>
        <fullName evidence="1">Uncharacterized protein</fullName>
    </submittedName>
</protein>
<keyword evidence="2" id="KW-1185">Reference proteome</keyword>
<name>A0A1A8XQC3_9RHOO</name>
<proteinExistence type="predicted"/>
<gene>
    <name evidence="1" type="ORF">PROAA_2160002</name>
</gene>
<reference evidence="1 2" key="1">
    <citation type="submission" date="2016-06" db="EMBL/GenBank/DDBJ databases">
        <authorList>
            <person name="Kjaerup R.B."/>
            <person name="Dalgaard T.S."/>
            <person name="Juul-Madsen H.R."/>
        </authorList>
    </citation>
    <scope>NUCLEOTIDE SEQUENCE [LARGE SCALE GENOMIC DNA]</scope>
    <source>
        <strain evidence="1">2</strain>
    </source>
</reference>
<dbReference type="EMBL" id="FLQY01000131">
    <property type="protein sequence ID" value="SBT07340.1"/>
    <property type="molecule type" value="Genomic_DNA"/>
</dbReference>
<dbReference type="AlphaFoldDB" id="A0A1A8XQC3"/>
<organism evidence="1 2">
    <name type="scientific">Candidatus Propionivibrio aalborgensis</name>
    <dbReference type="NCBI Taxonomy" id="1860101"/>
    <lineage>
        <taxon>Bacteria</taxon>
        <taxon>Pseudomonadati</taxon>
        <taxon>Pseudomonadota</taxon>
        <taxon>Betaproteobacteria</taxon>
        <taxon>Rhodocyclales</taxon>
        <taxon>Rhodocyclaceae</taxon>
        <taxon>Propionivibrio</taxon>
    </lineage>
</organism>
<dbReference type="Proteomes" id="UP000199600">
    <property type="component" value="Unassembled WGS sequence"/>
</dbReference>
<sequence length="63" mass="6910">MINQIVKPGMPQFSQIRERFLANARQHLLTPNAAACDCELNVCLNTLGCRTIETSLPLGNPAD</sequence>
<evidence type="ECO:0000313" key="2">
    <source>
        <dbReference type="Proteomes" id="UP000199600"/>
    </source>
</evidence>
<accession>A0A1A8XQC3</accession>
<evidence type="ECO:0000313" key="1">
    <source>
        <dbReference type="EMBL" id="SBT07340.1"/>
    </source>
</evidence>